<evidence type="ECO:0000256" key="4">
    <source>
        <dbReference type="ARBA" id="ARBA00022723"/>
    </source>
</evidence>
<evidence type="ECO:0000256" key="5">
    <source>
        <dbReference type="ARBA" id="ARBA00022801"/>
    </source>
</evidence>
<evidence type="ECO:0000256" key="14">
    <source>
        <dbReference type="SAM" id="Phobius"/>
    </source>
</evidence>
<dbReference type="InterPro" id="IPR001382">
    <property type="entry name" value="Glyco_hydro_47"/>
</dbReference>
<keyword evidence="6 10" id="KW-0106">Calcium</keyword>
<dbReference type="AlphaFoldDB" id="A0A4S4LP40"/>
<dbReference type="GO" id="GO:0016020">
    <property type="term" value="C:membrane"/>
    <property type="evidence" value="ECO:0007669"/>
    <property type="project" value="InterPro"/>
</dbReference>
<dbReference type="Gene3D" id="1.50.10.10">
    <property type="match status" value="2"/>
</dbReference>
<comment type="catalytic activity">
    <reaction evidence="9">
        <text>N(4)-(alpha-D-Man-(1-&gt;2)-alpha-D-Man-(1-&gt;2)-alpha-D-Man-(1-&gt;3)-[alpha-D-Man-(1-&gt;2)-alpha-D-Man-(1-&gt;3)-[alpha-D-Man-(1-&gt;2)-alpha-D-Man-(1-&gt;6)]-alpha-D-Man-(1-&gt;6)]-beta-D-Man-(1-&gt;4)-beta-D-GlcNAc-(1-&gt;4)-beta-D-GlcNAc)-L-asparaginyl-[protein] (N-glucan mannose isomer 9A1,2,3B1,2,3) + 4 H2O = N(4)-(alpha-D-Man-(1-&gt;3)-[alpha-D-Man-(1-&gt;3)-[alpha-D-Man-(1-&gt;6)]-alpha-D-Man-(1-&gt;6)]-beta-D-Man-(1-&gt;4)-beta-D-GlcNAc-(1-&gt;4)-beta-D-GlcNAc)-L-asparaginyl-[protein] (N-glucan mannose isomer 5A1,2) + 4 beta-D-mannose</text>
        <dbReference type="Rhea" id="RHEA:56008"/>
        <dbReference type="Rhea" id="RHEA-COMP:14356"/>
        <dbReference type="Rhea" id="RHEA-COMP:14367"/>
        <dbReference type="ChEBI" id="CHEBI:15377"/>
        <dbReference type="ChEBI" id="CHEBI:28563"/>
        <dbReference type="ChEBI" id="CHEBI:59087"/>
        <dbReference type="ChEBI" id="CHEBI:139493"/>
        <dbReference type="EC" id="3.2.1.113"/>
    </reaction>
</comment>
<keyword evidence="14" id="KW-0472">Membrane</keyword>
<comment type="similarity">
    <text evidence="3 12">Belongs to the glycosyl hydrolase 47 family.</text>
</comment>
<dbReference type="GO" id="GO:0005975">
    <property type="term" value="P:carbohydrate metabolic process"/>
    <property type="evidence" value="ECO:0007669"/>
    <property type="project" value="InterPro"/>
</dbReference>
<proteinExistence type="inferred from homology"/>
<keyword evidence="5 12" id="KW-0378">Hydrolase</keyword>
<evidence type="ECO:0000313" key="15">
    <source>
        <dbReference type="EMBL" id="THH11860.1"/>
    </source>
</evidence>
<keyword evidence="7 11" id="KW-1015">Disulfide bond</keyword>
<dbReference type="EC" id="3.2.1.-" evidence="12"/>
<feature type="transmembrane region" description="Helical" evidence="14">
    <location>
        <begin position="44"/>
        <end position="63"/>
    </location>
</feature>
<evidence type="ECO:0000256" key="1">
    <source>
        <dbReference type="ARBA" id="ARBA00001913"/>
    </source>
</evidence>
<accession>A0A4S4LP40</accession>
<dbReference type="GO" id="GO:0005509">
    <property type="term" value="F:calcium ion binding"/>
    <property type="evidence" value="ECO:0007669"/>
    <property type="project" value="InterPro"/>
</dbReference>
<keyword evidence="14" id="KW-1133">Transmembrane helix</keyword>
<keyword evidence="4 10" id="KW-0479">Metal-binding</keyword>
<dbReference type="Pfam" id="PF01532">
    <property type="entry name" value="Glyco_hydro_47"/>
    <property type="match status" value="1"/>
</dbReference>
<evidence type="ECO:0000256" key="7">
    <source>
        <dbReference type="ARBA" id="ARBA00023157"/>
    </source>
</evidence>
<dbReference type="InterPro" id="IPR012341">
    <property type="entry name" value="6hp_glycosidase-like_sf"/>
</dbReference>
<organism evidence="15 16">
    <name type="scientific">Phellinidium pouzarii</name>
    <dbReference type="NCBI Taxonomy" id="167371"/>
    <lineage>
        <taxon>Eukaryota</taxon>
        <taxon>Fungi</taxon>
        <taxon>Dikarya</taxon>
        <taxon>Basidiomycota</taxon>
        <taxon>Agaricomycotina</taxon>
        <taxon>Agaricomycetes</taxon>
        <taxon>Hymenochaetales</taxon>
        <taxon>Hymenochaetaceae</taxon>
        <taxon>Phellinidium</taxon>
    </lineage>
</organism>
<dbReference type="InterPro" id="IPR036026">
    <property type="entry name" value="Seven-hairpin_glycosidases"/>
</dbReference>
<protein>
    <recommendedName>
        <fullName evidence="12">alpha-1,2-Mannosidase</fullName>
        <ecNumber evidence="12">3.2.1.-</ecNumber>
    </recommendedName>
</protein>
<keyword evidence="12" id="KW-0326">Glycosidase</keyword>
<evidence type="ECO:0000256" key="9">
    <source>
        <dbReference type="ARBA" id="ARBA00048605"/>
    </source>
</evidence>
<evidence type="ECO:0000256" key="3">
    <source>
        <dbReference type="ARBA" id="ARBA00007658"/>
    </source>
</evidence>
<evidence type="ECO:0000256" key="11">
    <source>
        <dbReference type="PIRSR" id="PIRSR601382-3"/>
    </source>
</evidence>
<dbReference type="InterPro" id="IPR050749">
    <property type="entry name" value="Glycosyl_Hydrolase_47"/>
</dbReference>
<dbReference type="Proteomes" id="UP000308199">
    <property type="component" value="Unassembled WGS sequence"/>
</dbReference>
<evidence type="ECO:0000256" key="6">
    <source>
        <dbReference type="ARBA" id="ARBA00022837"/>
    </source>
</evidence>
<feature type="disulfide bond" evidence="11">
    <location>
        <begin position="388"/>
        <end position="436"/>
    </location>
</feature>
<dbReference type="GO" id="GO:0004571">
    <property type="term" value="F:mannosyl-oligosaccharide 1,2-alpha-mannosidase activity"/>
    <property type="evidence" value="ECO:0007669"/>
    <property type="project" value="UniProtKB-EC"/>
</dbReference>
<comment type="pathway">
    <text evidence="2">Protein modification; protein glycosylation.</text>
</comment>
<reference evidence="15 16" key="1">
    <citation type="submission" date="2019-02" db="EMBL/GenBank/DDBJ databases">
        <title>Genome sequencing of the rare red list fungi Phellinidium pouzarii.</title>
        <authorList>
            <person name="Buettner E."/>
            <person name="Kellner H."/>
        </authorList>
    </citation>
    <scope>NUCLEOTIDE SEQUENCE [LARGE SCALE GENOMIC DNA]</scope>
    <source>
        <strain evidence="15 16">DSM 108285</strain>
    </source>
</reference>
<comment type="cofactor">
    <cofactor evidence="1 10">
        <name>Ca(2+)</name>
        <dbReference type="ChEBI" id="CHEBI:29108"/>
    </cofactor>
</comment>
<dbReference type="EMBL" id="SGPK01000007">
    <property type="protein sequence ID" value="THH11860.1"/>
    <property type="molecule type" value="Genomic_DNA"/>
</dbReference>
<comment type="catalytic activity">
    <reaction evidence="8">
        <text>N(4)-(alpha-D-Man-(1-&gt;2)-alpha-D-Man-(1-&gt;2)-alpha-D-Man-(1-&gt;3)-[alpha-D-Man-(1-&gt;3)-[alpha-D-Man-(1-&gt;2)-alpha-D-Man-(1-&gt;6)]-alpha-D-Man-(1-&gt;6)]-beta-D-Man-(1-&gt;4)-beta-D-GlcNAc-(1-&gt;4)-beta-D-GlcNAc)-L-asparaginyl-[protein] (N-glucan mannose isomer 8A1,2,3B1,3) + 3 H2O = N(4)-(alpha-D-Man-(1-&gt;3)-[alpha-D-Man-(1-&gt;3)-[alpha-D-Man-(1-&gt;6)]-alpha-D-Man-(1-&gt;6)]-beta-D-Man-(1-&gt;4)-beta-D-GlcNAc-(1-&gt;4)-beta-D-GlcNAc)-L-asparaginyl-[protein] (N-glucan mannose isomer 5A1,2) + 3 beta-D-mannose</text>
        <dbReference type="Rhea" id="RHEA:56028"/>
        <dbReference type="Rhea" id="RHEA-COMP:14358"/>
        <dbReference type="Rhea" id="RHEA-COMP:14367"/>
        <dbReference type="ChEBI" id="CHEBI:15377"/>
        <dbReference type="ChEBI" id="CHEBI:28563"/>
        <dbReference type="ChEBI" id="CHEBI:59087"/>
        <dbReference type="ChEBI" id="CHEBI:60628"/>
        <dbReference type="EC" id="3.2.1.113"/>
    </reaction>
</comment>
<dbReference type="PRINTS" id="PR00747">
    <property type="entry name" value="GLYHDRLASE47"/>
</dbReference>
<evidence type="ECO:0000256" key="2">
    <source>
        <dbReference type="ARBA" id="ARBA00004922"/>
    </source>
</evidence>
<keyword evidence="16" id="KW-1185">Reference proteome</keyword>
<dbReference type="SUPFAM" id="SSF48225">
    <property type="entry name" value="Seven-hairpin glycosidases"/>
    <property type="match status" value="1"/>
</dbReference>
<evidence type="ECO:0000256" key="10">
    <source>
        <dbReference type="PIRSR" id="PIRSR601382-2"/>
    </source>
</evidence>
<evidence type="ECO:0000313" key="16">
    <source>
        <dbReference type="Proteomes" id="UP000308199"/>
    </source>
</evidence>
<evidence type="ECO:0000256" key="8">
    <source>
        <dbReference type="ARBA" id="ARBA00047669"/>
    </source>
</evidence>
<dbReference type="OrthoDB" id="8118055at2759"/>
<evidence type="ECO:0000256" key="12">
    <source>
        <dbReference type="RuleBase" id="RU361193"/>
    </source>
</evidence>
<dbReference type="PANTHER" id="PTHR11742:SF55">
    <property type="entry name" value="ENDOPLASMIC RETICULUM MANNOSYL-OLIGOSACCHARIDE 1,2-ALPHA-MANNOSIDASE"/>
    <property type="match status" value="1"/>
</dbReference>
<gene>
    <name evidence="15" type="ORF">EW145_g372</name>
</gene>
<keyword evidence="14" id="KW-0812">Transmembrane</keyword>
<dbReference type="GO" id="GO:0036503">
    <property type="term" value="P:ERAD pathway"/>
    <property type="evidence" value="ECO:0007669"/>
    <property type="project" value="UniProtKB-ARBA"/>
</dbReference>
<feature type="region of interest" description="Disordered" evidence="13">
    <location>
        <begin position="485"/>
        <end position="514"/>
    </location>
</feature>
<evidence type="ECO:0000256" key="13">
    <source>
        <dbReference type="SAM" id="MobiDB-lite"/>
    </source>
</evidence>
<comment type="caution">
    <text evidence="15">The sequence shown here is derived from an EMBL/GenBank/DDBJ whole genome shotgun (WGS) entry which is preliminary data.</text>
</comment>
<dbReference type="GO" id="GO:0005783">
    <property type="term" value="C:endoplasmic reticulum"/>
    <property type="evidence" value="ECO:0007669"/>
    <property type="project" value="TreeGrafter"/>
</dbReference>
<feature type="binding site" evidence="10">
    <location>
        <position position="690"/>
    </location>
    <ligand>
        <name>Ca(2+)</name>
        <dbReference type="ChEBI" id="CHEBI:29108"/>
    </ligand>
</feature>
<dbReference type="PANTHER" id="PTHR11742">
    <property type="entry name" value="MANNOSYL-OLIGOSACCHARIDE ALPHA-1,2-MANNOSIDASE-RELATED"/>
    <property type="match status" value="1"/>
</dbReference>
<name>A0A4S4LP40_9AGAM</name>
<sequence>MLPLHRETSVRRGGWRDMLADSPSDSSAGLRLFSIIRFKSMRRISRTAFILFGGALICLWLIATRLGPTPFLGRPFSHPHPPSPYDFGIGYDVLSPGGKPDPVDWQARAEKVKEAFLHAYHGYEQYASPADELLPLSNTSINNFNGWSVTTVDSLDTMYLMGLHDEFERGLQLVEGLQFTTQAKMFVPFFETVIRYLGGLLSAYALSHDTVLLKRADELGAALLPAFNTPSGFPAFAVNPATGANSGGVTGWLAEIASCMMEYKYLAKLTGKKEYYDAANTVMRRMYDANLTLYPEGLLPTLWNLSSGQPVNDQVSIGAMADSAFEYFLKQYLLTNQTEAESLSLYLRTMRGIIDNNLFLSPKRSLLYVTDIHTRRNMPSRKFEHLACFLPGLLALGAEQLPSTAFAPYSDLANSGSTPSELERHMWAASGLAVSCGTMYTDMPTGLGADEVVFKSLSEIERTRWYQEKQIEAERLRAEILRKEKAGKGARSPPVLSNGKMEVRPKPPPSVNQTAEDEKLLWANVLSAWREGRYDGSTNHYIDANGKEEAGGVYPLQHAKTSGIPKGPVPGLRDPPLDAPEESELRDYRRANPTFQLRPEVRFLTIESLFIMWRTTGEKVWRERGWAAFEAIEEQTRTQSGYATIRDVSMKPVVLTDSMPSFFLAETLKYLYLLFSDESLLPLDKFVLNTEAHPFPVFEWTEWEKTKFGITT</sequence>